<sequence>MSEKVSGNRLDALIKLINKLESVNDGTHSISKDQCYDLLQAFCRVKPPKTPKAEHTVEFIILSSGGRRGGVSVKPGNITLNWSKLLGALPGIVLTGAGATANGWFIFLGALVIWKDLYATSKVKLDPPHAIAMLTMWENHDGSRRISEDKARRMTNKALANLNMNELSEGTFAQVVDDLCEIGCITLSEGEIWLREWIRRNWP</sequence>
<evidence type="ECO:0000313" key="3">
    <source>
        <dbReference type="Proteomes" id="UP000287447"/>
    </source>
</evidence>
<keyword evidence="1" id="KW-0472">Membrane</keyword>
<name>A0A437QQJ1_9PROT</name>
<evidence type="ECO:0000313" key="2">
    <source>
        <dbReference type="EMBL" id="RVU36707.1"/>
    </source>
</evidence>
<keyword evidence="1" id="KW-0812">Transmembrane</keyword>
<dbReference type="EMBL" id="SADE01000002">
    <property type="protein sequence ID" value="RVU36707.1"/>
    <property type="molecule type" value="Genomic_DNA"/>
</dbReference>
<dbReference type="AlphaFoldDB" id="A0A437QQJ1"/>
<dbReference type="Proteomes" id="UP000287447">
    <property type="component" value="Unassembled WGS sequence"/>
</dbReference>
<dbReference type="OrthoDB" id="9150337at2"/>
<reference evidence="3" key="1">
    <citation type="submission" date="2019-01" db="EMBL/GenBank/DDBJ databases">
        <title>Gri0909 isolated from a small marine red alga.</title>
        <authorList>
            <person name="Kim J."/>
            <person name="Jeong S.E."/>
            <person name="Jeon C.O."/>
        </authorList>
    </citation>
    <scope>NUCLEOTIDE SEQUENCE [LARGE SCALE GENOMIC DNA]</scope>
    <source>
        <strain evidence="3">Gri0909</strain>
    </source>
</reference>
<protein>
    <submittedName>
        <fullName evidence="2">Uncharacterized protein</fullName>
    </submittedName>
</protein>
<gene>
    <name evidence="2" type="ORF">EOI86_16165</name>
</gene>
<comment type="caution">
    <text evidence="2">The sequence shown here is derived from an EMBL/GenBank/DDBJ whole genome shotgun (WGS) entry which is preliminary data.</text>
</comment>
<keyword evidence="3" id="KW-1185">Reference proteome</keyword>
<feature type="transmembrane region" description="Helical" evidence="1">
    <location>
        <begin position="92"/>
        <end position="114"/>
    </location>
</feature>
<dbReference type="RefSeq" id="WP_127766183.1">
    <property type="nucleotide sequence ID" value="NZ_SADE01000002.1"/>
</dbReference>
<evidence type="ECO:0000256" key="1">
    <source>
        <dbReference type="SAM" id="Phobius"/>
    </source>
</evidence>
<accession>A0A437QQJ1</accession>
<proteinExistence type="predicted"/>
<keyword evidence="1" id="KW-1133">Transmembrane helix</keyword>
<organism evidence="2 3">
    <name type="scientific">Hwanghaeella grinnelliae</name>
    <dbReference type="NCBI Taxonomy" id="2500179"/>
    <lineage>
        <taxon>Bacteria</taxon>
        <taxon>Pseudomonadati</taxon>
        <taxon>Pseudomonadota</taxon>
        <taxon>Alphaproteobacteria</taxon>
        <taxon>Rhodospirillales</taxon>
        <taxon>Rhodospirillaceae</taxon>
        <taxon>Hwanghaeella</taxon>
    </lineage>
</organism>